<proteinExistence type="predicted"/>
<organism evidence="1 2">
    <name type="scientific">Emericellopsis atlantica</name>
    <dbReference type="NCBI Taxonomy" id="2614577"/>
    <lineage>
        <taxon>Eukaryota</taxon>
        <taxon>Fungi</taxon>
        <taxon>Dikarya</taxon>
        <taxon>Ascomycota</taxon>
        <taxon>Pezizomycotina</taxon>
        <taxon>Sordariomycetes</taxon>
        <taxon>Hypocreomycetidae</taxon>
        <taxon>Hypocreales</taxon>
        <taxon>Bionectriaceae</taxon>
        <taxon>Emericellopsis</taxon>
    </lineage>
</organism>
<protein>
    <submittedName>
        <fullName evidence="1">Uncharacterized protein</fullName>
    </submittedName>
</protein>
<dbReference type="EMBL" id="MU251262">
    <property type="protein sequence ID" value="KAG9252493.1"/>
    <property type="molecule type" value="Genomic_DNA"/>
</dbReference>
<evidence type="ECO:0000313" key="2">
    <source>
        <dbReference type="Proteomes" id="UP000887229"/>
    </source>
</evidence>
<dbReference type="Proteomes" id="UP000887229">
    <property type="component" value="Unassembled WGS sequence"/>
</dbReference>
<name>A0A9P8CMI8_9HYPO</name>
<comment type="caution">
    <text evidence="1">The sequence shown here is derived from an EMBL/GenBank/DDBJ whole genome shotgun (WGS) entry which is preliminary data.</text>
</comment>
<accession>A0A9P8CMI8</accession>
<evidence type="ECO:0000313" key="1">
    <source>
        <dbReference type="EMBL" id="KAG9252493.1"/>
    </source>
</evidence>
<reference evidence="1" key="1">
    <citation type="journal article" date="2021" name="IMA Fungus">
        <title>Genomic characterization of three marine fungi, including Emericellopsis atlantica sp. nov. with signatures of a generalist lifestyle and marine biomass degradation.</title>
        <authorList>
            <person name="Hagestad O.C."/>
            <person name="Hou L."/>
            <person name="Andersen J.H."/>
            <person name="Hansen E.H."/>
            <person name="Altermark B."/>
            <person name="Li C."/>
            <person name="Kuhnert E."/>
            <person name="Cox R.J."/>
            <person name="Crous P.W."/>
            <person name="Spatafora J.W."/>
            <person name="Lail K."/>
            <person name="Amirebrahimi M."/>
            <person name="Lipzen A."/>
            <person name="Pangilinan J."/>
            <person name="Andreopoulos W."/>
            <person name="Hayes R.D."/>
            <person name="Ng V."/>
            <person name="Grigoriev I.V."/>
            <person name="Jackson S.A."/>
            <person name="Sutton T.D.S."/>
            <person name="Dobson A.D.W."/>
            <person name="Rama T."/>
        </authorList>
    </citation>
    <scope>NUCLEOTIDE SEQUENCE</scope>
    <source>
        <strain evidence="1">TS7</strain>
    </source>
</reference>
<keyword evidence="2" id="KW-1185">Reference proteome</keyword>
<dbReference type="AlphaFoldDB" id="A0A9P8CMI8"/>
<gene>
    <name evidence="1" type="ORF">F5Z01DRAFT_231823</name>
</gene>
<sequence>MACSPVLHQWPALLGAQRGLARAALLGSDSRNQQPDNNWRPLLSPAMQPTLDDGGILHTSTCIDRLQSMLHARLGISSLGNERTCCGTRAKRYHNTTRPVPDKAVECQGCHSSHQVSGRASPH</sequence>
<dbReference type="RefSeq" id="XP_046116417.1">
    <property type="nucleotide sequence ID" value="XM_046258312.1"/>
</dbReference>
<dbReference type="GeneID" id="70289215"/>